<protein>
    <submittedName>
        <fullName evidence="2">Uncharacterized protein</fullName>
    </submittedName>
</protein>
<organism evidence="1 2">
    <name type="scientific">Parascaris equorum</name>
    <name type="common">Equine roundworm</name>
    <dbReference type="NCBI Taxonomy" id="6256"/>
    <lineage>
        <taxon>Eukaryota</taxon>
        <taxon>Metazoa</taxon>
        <taxon>Ecdysozoa</taxon>
        <taxon>Nematoda</taxon>
        <taxon>Chromadorea</taxon>
        <taxon>Rhabditida</taxon>
        <taxon>Spirurina</taxon>
        <taxon>Ascaridomorpha</taxon>
        <taxon>Ascaridoidea</taxon>
        <taxon>Ascarididae</taxon>
        <taxon>Parascaris</taxon>
    </lineage>
</organism>
<proteinExistence type="predicted"/>
<evidence type="ECO:0000313" key="2">
    <source>
        <dbReference type="WBParaSite" id="PEQ_0000224801-mRNA-1"/>
    </source>
</evidence>
<dbReference type="WBParaSite" id="PEQ_0000224801-mRNA-1">
    <property type="protein sequence ID" value="PEQ_0000224801-mRNA-1"/>
    <property type="gene ID" value="PEQ_0000224801"/>
</dbReference>
<sequence>MLVDQTIIFTQLAPRVGDGLSGTENLFDLSLSQALGTVPKTAKFDFASSKLGKVTIPA</sequence>
<evidence type="ECO:0000313" key="1">
    <source>
        <dbReference type="Proteomes" id="UP000887564"/>
    </source>
</evidence>
<keyword evidence="1" id="KW-1185">Reference proteome</keyword>
<dbReference type="Proteomes" id="UP000887564">
    <property type="component" value="Unplaced"/>
</dbReference>
<accession>A0A914R7K7</accession>
<name>A0A914R7K7_PAREQ</name>
<dbReference type="AlphaFoldDB" id="A0A914R7K7"/>
<reference evidence="2" key="1">
    <citation type="submission" date="2022-11" db="UniProtKB">
        <authorList>
            <consortium name="WormBaseParasite"/>
        </authorList>
    </citation>
    <scope>IDENTIFICATION</scope>
</reference>